<dbReference type="VEuPathDB" id="AmoebaDB:EHI7A_133820"/>
<dbReference type="GO" id="GO:0000974">
    <property type="term" value="C:Prp19 complex"/>
    <property type="evidence" value="ECO:0007669"/>
    <property type="project" value="TreeGrafter"/>
</dbReference>
<name>S0AZH6_ENTHI</name>
<dbReference type="PROSITE" id="PS00678">
    <property type="entry name" value="WD_REPEATS_1"/>
    <property type="match status" value="2"/>
</dbReference>
<dbReference type="GO" id="GO:0071013">
    <property type="term" value="C:catalytic step 2 spliceosome"/>
    <property type="evidence" value="ECO:0007669"/>
    <property type="project" value="TreeGrafter"/>
</dbReference>
<dbReference type="VEuPathDB" id="AmoebaDB:EHI_153530"/>
<proteinExistence type="evidence at transcript level"/>
<dbReference type="Gene3D" id="2.130.10.10">
    <property type="entry name" value="YVTN repeat-like/Quinoprotein amine dehydrogenase"/>
    <property type="match status" value="1"/>
</dbReference>
<accession>S0AZH6</accession>
<feature type="repeat" description="WD" evidence="4">
    <location>
        <begin position="108"/>
        <end position="149"/>
    </location>
</feature>
<feature type="repeat" description="WD" evidence="4">
    <location>
        <begin position="66"/>
        <end position="107"/>
    </location>
</feature>
<evidence type="ECO:0000256" key="1">
    <source>
        <dbReference type="ARBA" id="ARBA00022574"/>
    </source>
</evidence>
<comment type="similarity">
    <text evidence="3">Belongs to the WD repeat PRL1/PRL2 family.</text>
</comment>
<evidence type="ECO:0000256" key="2">
    <source>
        <dbReference type="ARBA" id="ARBA00022737"/>
    </source>
</evidence>
<keyword evidence="1 4" id="KW-0853">WD repeat</keyword>
<organism evidence="5">
    <name type="scientific">Entamoeba histolytica</name>
    <dbReference type="NCBI Taxonomy" id="5759"/>
    <lineage>
        <taxon>Eukaryota</taxon>
        <taxon>Amoebozoa</taxon>
        <taxon>Evosea</taxon>
        <taxon>Archamoebae</taxon>
        <taxon>Mastigamoebida</taxon>
        <taxon>Entamoebidae</taxon>
        <taxon>Entamoeba</taxon>
    </lineage>
</organism>
<dbReference type="GO" id="GO:0071011">
    <property type="term" value="C:precatalytic spliceosome"/>
    <property type="evidence" value="ECO:0007669"/>
    <property type="project" value="TreeGrafter"/>
</dbReference>
<dbReference type="VEuPathDB" id="AmoebaDB:EHI5A_015270"/>
<dbReference type="PROSITE" id="PS50082">
    <property type="entry name" value="WD_REPEATS_2"/>
    <property type="match status" value="4"/>
</dbReference>
<dbReference type="InterPro" id="IPR001680">
    <property type="entry name" value="WD40_rpt"/>
</dbReference>
<dbReference type="InterPro" id="IPR045241">
    <property type="entry name" value="Prp46/PLRG1-like"/>
</dbReference>
<keyword evidence="2" id="KW-0677">Repeat</keyword>
<dbReference type="InterPro" id="IPR019775">
    <property type="entry name" value="WD40_repeat_CS"/>
</dbReference>
<dbReference type="GO" id="GO:0000398">
    <property type="term" value="P:mRNA splicing, via spliceosome"/>
    <property type="evidence" value="ECO:0007669"/>
    <property type="project" value="InterPro"/>
</dbReference>
<evidence type="ECO:0000256" key="4">
    <source>
        <dbReference type="PROSITE-ProRule" id="PRU00221"/>
    </source>
</evidence>
<sequence length="313" mass="35223">MLVKKESNEQKTTDVIQWKLKRVICSHKGWVSSICFDPSNQWFCTGSHDETIKIFGMIRGEQRLTLTGHIGAVKSLKVSPRHPYLFSAGDDKTIKCWDLESNKVVKHFHGHLSGIEVVDLHPTIDVIGSGGRDSVVRLWDIRTKQSVDVLEGHTSTIYDLKMREESPHLISSSADSTIKMWDIIAGKCMKTLTQHTKGVRCVEVWDKENMVSASFDSIKLWDKGEFVENLYKPNDIINTIKRNQDGTIISSSNNGVITVFNLNTITQTLHNIPQPGSLEGEKGILCSTFDQTGLRFFTGCVDKTIKMYAPQII</sequence>
<feature type="repeat" description="WD" evidence="4">
    <location>
        <begin position="150"/>
        <end position="191"/>
    </location>
</feature>
<protein>
    <submittedName>
        <fullName evidence="5">Pre-mRNA-splicing factor PRP46, putative</fullName>
    </submittedName>
</protein>
<dbReference type="Pfam" id="PF00400">
    <property type="entry name" value="WD40"/>
    <property type="match status" value="6"/>
</dbReference>
<dbReference type="PANTHER" id="PTHR19923">
    <property type="entry name" value="WD40 REPEAT PROTEINPRL1/PRL2-RELATED"/>
    <property type="match status" value="1"/>
</dbReference>
<dbReference type="InterPro" id="IPR036322">
    <property type="entry name" value="WD40_repeat_dom_sf"/>
</dbReference>
<reference evidence="5" key="1">
    <citation type="submission" date="2012-06" db="EMBL/GenBank/DDBJ databases">
        <title>Short 5' UTR of Entamoeba genes.</title>
        <authorList>
            <person name="Hiranuka K."/>
            <person name="Kumagai M."/>
            <person name="Wakaguri H."/>
            <person name="Suzuki Y."/>
            <person name="Sugano S."/>
            <person name="Watanabe J."/>
            <person name="Makioka A."/>
        </authorList>
    </citation>
    <scope>NUCLEOTIDE SEQUENCE</scope>
    <source>
        <strain evidence="5">HM-1:IMSS</strain>
    </source>
</reference>
<dbReference type="InterPro" id="IPR020472">
    <property type="entry name" value="WD40_PAC1"/>
</dbReference>
<dbReference type="PROSITE" id="PS50294">
    <property type="entry name" value="WD_REPEATS_REGION"/>
    <property type="match status" value="3"/>
</dbReference>
<dbReference type="VEuPathDB" id="AmoebaDB:EHI8A_148500"/>
<feature type="repeat" description="WD" evidence="4">
    <location>
        <begin position="24"/>
        <end position="65"/>
    </location>
</feature>
<dbReference type="SUPFAM" id="SSF50978">
    <property type="entry name" value="WD40 repeat-like"/>
    <property type="match status" value="1"/>
</dbReference>
<evidence type="ECO:0000313" key="5">
    <source>
        <dbReference type="EMBL" id="BAN39661.1"/>
    </source>
</evidence>
<dbReference type="PRINTS" id="PR00320">
    <property type="entry name" value="GPROTEINBRPT"/>
</dbReference>
<dbReference type="PANTHER" id="PTHR19923:SF0">
    <property type="entry name" value="PLEIOTROPIC REGULATOR 1"/>
    <property type="match status" value="1"/>
</dbReference>
<dbReference type="SMART" id="SM00320">
    <property type="entry name" value="WD40"/>
    <property type="match status" value="7"/>
</dbReference>
<dbReference type="InterPro" id="IPR015943">
    <property type="entry name" value="WD40/YVTN_repeat-like_dom_sf"/>
</dbReference>
<dbReference type="AlphaFoldDB" id="S0AZH6"/>
<dbReference type="CDD" id="cd00200">
    <property type="entry name" value="WD40"/>
    <property type="match status" value="1"/>
</dbReference>
<dbReference type="VEuPathDB" id="AmoebaDB:KM1_319990"/>
<dbReference type="EMBL" id="AK421089">
    <property type="protein sequence ID" value="BAN39661.1"/>
    <property type="molecule type" value="mRNA"/>
</dbReference>
<evidence type="ECO:0000256" key="3">
    <source>
        <dbReference type="ARBA" id="ARBA00025726"/>
    </source>
</evidence>